<keyword evidence="1" id="KW-1133">Transmembrane helix</keyword>
<protein>
    <submittedName>
        <fullName evidence="2">Flp family type IVb pilin</fullName>
    </submittedName>
</protein>
<dbReference type="EMBL" id="JACXYY010000001">
    <property type="protein sequence ID" value="MBD3913397.1"/>
    <property type="molecule type" value="Genomic_DNA"/>
</dbReference>
<proteinExistence type="predicted"/>
<keyword evidence="1" id="KW-0472">Membrane</keyword>
<dbReference type="InterPro" id="IPR007047">
    <property type="entry name" value="Flp_Fap"/>
</dbReference>
<reference evidence="2 3" key="1">
    <citation type="submission" date="2020-09" db="EMBL/GenBank/DDBJ databases">
        <title>novel species in genus Nocardioides.</title>
        <authorList>
            <person name="Zhang G."/>
        </authorList>
    </citation>
    <scope>NUCLEOTIDE SEQUENCE [LARGE SCALE GENOMIC DNA]</scope>
    <source>
        <strain evidence="2 3">19197</strain>
    </source>
</reference>
<feature type="transmembrane region" description="Helical" evidence="1">
    <location>
        <begin position="20"/>
        <end position="40"/>
    </location>
</feature>
<keyword evidence="1" id="KW-0812">Transmembrane</keyword>
<keyword evidence="3" id="KW-1185">Reference proteome</keyword>
<name>A0ABR8MBT2_9ACTN</name>
<accession>A0ABR8MBT2</accession>
<gene>
    <name evidence="2" type="ORF">IEZ25_02120</name>
</gene>
<sequence length="53" mass="5771">MDRWHEMRDERGATAVEYGLMVAMIAIVIVAAVALFGTAVSDLFEVPAGVFSR</sequence>
<evidence type="ECO:0000256" key="1">
    <source>
        <dbReference type="SAM" id="Phobius"/>
    </source>
</evidence>
<evidence type="ECO:0000313" key="2">
    <source>
        <dbReference type="EMBL" id="MBD3913397.1"/>
    </source>
</evidence>
<organism evidence="2 3">
    <name type="scientific">Nocardioides hwasunensis</name>
    <dbReference type="NCBI Taxonomy" id="397258"/>
    <lineage>
        <taxon>Bacteria</taxon>
        <taxon>Bacillati</taxon>
        <taxon>Actinomycetota</taxon>
        <taxon>Actinomycetes</taxon>
        <taxon>Propionibacteriales</taxon>
        <taxon>Nocardioidaceae</taxon>
        <taxon>Nocardioides</taxon>
    </lineage>
</organism>
<evidence type="ECO:0000313" key="3">
    <source>
        <dbReference type="Proteomes" id="UP000649289"/>
    </source>
</evidence>
<dbReference type="Pfam" id="PF04964">
    <property type="entry name" value="Flp_Fap"/>
    <property type="match status" value="1"/>
</dbReference>
<comment type="caution">
    <text evidence="2">The sequence shown here is derived from an EMBL/GenBank/DDBJ whole genome shotgun (WGS) entry which is preliminary data.</text>
</comment>
<dbReference type="RefSeq" id="WP_191197725.1">
    <property type="nucleotide sequence ID" value="NZ_BAAAPA010000002.1"/>
</dbReference>
<dbReference type="Proteomes" id="UP000649289">
    <property type="component" value="Unassembled WGS sequence"/>
</dbReference>